<comment type="caution">
    <text evidence="2">The sequence shown here is derived from an EMBL/GenBank/DDBJ whole genome shotgun (WGS) entry which is preliminary data.</text>
</comment>
<evidence type="ECO:0000256" key="1">
    <source>
        <dbReference type="SAM" id="MobiDB-lite"/>
    </source>
</evidence>
<keyword evidence="3" id="KW-1185">Reference proteome</keyword>
<accession>A0A8H5D1Z1</accession>
<dbReference type="EMBL" id="JAACJO010000014">
    <property type="protein sequence ID" value="KAF5350677.1"/>
    <property type="molecule type" value="Genomic_DNA"/>
</dbReference>
<feature type="compositionally biased region" description="Low complexity" evidence="1">
    <location>
        <begin position="160"/>
        <end position="169"/>
    </location>
</feature>
<evidence type="ECO:0000313" key="3">
    <source>
        <dbReference type="Proteomes" id="UP000559027"/>
    </source>
</evidence>
<dbReference type="AlphaFoldDB" id="A0A8H5D1Z1"/>
<protein>
    <submittedName>
        <fullName evidence="2">Uncharacterized protein</fullName>
    </submittedName>
</protein>
<feature type="compositionally biased region" description="Basic residues" evidence="1">
    <location>
        <begin position="263"/>
        <end position="277"/>
    </location>
</feature>
<feature type="region of interest" description="Disordered" evidence="1">
    <location>
        <begin position="1"/>
        <end position="277"/>
    </location>
</feature>
<name>A0A8H5D1Z1_9AGAR</name>
<organism evidence="2 3">
    <name type="scientific">Leucocoprinus leucothites</name>
    <dbReference type="NCBI Taxonomy" id="201217"/>
    <lineage>
        <taxon>Eukaryota</taxon>
        <taxon>Fungi</taxon>
        <taxon>Dikarya</taxon>
        <taxon>Basidiomycota</taxon>
        <taxon>Agaricomycotina</taxon>
        <taxon>Agaricomycetes</taxon>
        <taxon>Agaricomycetidae</taxon>
        <taxon>Agaricales</taxon>
        <taxon>Agaricineae</taxon>
        <taxon>Agaricaceae</taxon>
        <taxon>Leucocoprinus</taxon>
    </lineage>
</organism>
<reference evidence="2 3" key="1">
    <citation type="journal article" date="2020" name="ISME J.">
        <title>Uncovering the hidden diversity of litter-decomposition mechanisms in mushroom-forming fungi.</title>
        <authorList>
            <person name="Floudas D."/>
            <person name="Bentzer J."/>
            <person name="Ahren D."/>
            <person name="Johansson T."/>
            <person name="Persson P."/>
            <person name="Tunlid A."/>
        </authorList>
    </citation>
    <scope>NUCLEOTIDE SEQUENCE [LARGE SCALE GENOMIC DNA]</scope>
    <source>
        <strain evidence="2 3">CBS 146.42</strain>
    </source>
</reference>
<proteinExistence type="predicted"/>
<feature type="compositionally biased region" description="Low complexity" evidence="1">
    <location>
        <begin position="66"/>
        <end position="82"/>
    </location>
</feature>
<feature type="compositionally biased region" description="Basic and acidic residues" evidence="1">
    <location>
        <begin position="180"/>
        <end position="192"/>
    </location>
</feature>
<feature type="compositionally biased region" description="Low complexity" evidence="1">
    <location>
        <begin position="193"/>
        <end position="202"/>
    </location>
</feature>
<evidence type="ECO:0000313" key="2">
    <source>
        <dbReference type="EMBL" id="KAF5350677.1"/>
    </source>
</evidence>
<sequence length="277" mass="29719">MFGLIRRISHSVIPRPDRPWEDDPTSNAPNTRRKRRISTTEYEDAGHEEQTRKKKLRGEDTENLESDNAPSSPAIAAADASNQTNEDTKVGVDSTGEPEPTIHREGSLEVKVVTKGVNEVELEDKQTGPDDTTTVVNATTTTTPSDEVPAHPSENTVDPSASSATEETSIAVNPETIPLPEEKAGELDEDIRSSSSPVPESSAHTREDSAATAVEPSSELAEPEASKVNDNEAPTAEYGVSSRPETPRQTRASRSSGNSGSARKLRSKSPKKVSARA</sequence>
<gene>
    <name evidence="2" type="ORF">D9756_008737</name>
</gene>
<feature type="compositionally biased region" description="Low complexity" evidence="1">
    <location>
        <begin position="132"/>
        <end position="143"/>
    </location>
</feature>
<feature type="compositionally biased region" description="Low complexity" evidence="1">
    <location>
        <begin position="252"/>
        <end position="262"/>
    </location>
</feature>
<dbReference type="OrthoDB" id="3269227at2759"/>
<dbReference type="Proteomes" id="UP000559027">
    <property type="component" value="Unassembled WGS sequence"/>
</dbReference>